<proteinExistence type="predicted"/>
<evidence type="ECO:0000313" key="2">
    <source>
        <dbReference type="Proteomes" id="UP001140949"/>
    </source>
</evidence>
<reference evidence="1" key="1">
    <citation type="journal article" date="2023" name="GigaByte">
        <title>Genome assembly of the bearded iris, Iris pallida Lam.</title>
        <authorList>
            <person name="Bruccoleri R.E."/>
            <person name="Oakeley E.J."/>
            <person name="Faust A.M.E."/>
            <person name="Altorfer M."/>
            <person name="Dessus-Babus S."/>
            <person name="Burckhardt D."/>
            <person name="Oertli M."/>
            <person name="Naumann U."/>
            <person name="Petersen F."/>
            <person name="Wong J."/>
        </authorList>
    </citation>
    <scope>NUCLEOTIDE SEQUENCE</scope>
    <source>
        <strain evidence="1">GSM-AAB239-AS_SAM_17_03QT</strain>
    </source>
</reference>
<sequence length="62" mass="6816">MDLTTLAIIDQHRMTLTLHVLIGSVIGLGDEAFHSDATCRLNPSGLQMWRLHPSGCILYPKG</sequence>
<keyword evidence="2" id="KW-1185">Reference proteome</keyword>
<protein>
    <submittedName>
        <fullName evidence="1">Beta-glucosidase 6</fullName>
    </submittedName>
</protein>
<gene>
    <name evidence="1" type="ORF">M6B38_145410</name>
</gene>
<comment type="caution">
    <text evidence="1">The sequence shown here is derived from an EMBL/GenBank/DDBJ whole genome shotgun (WGS) entry which is preliminary data.</text>
</comment>
<accession>A0AAX6F9Q5</accession>
<organism evidence="1 2">
    <name type="scientific">Iris pallida</name>
    <name type="common">Sweet iris</name>
    <dbReference type="NCBI Taxonomy" id="29817"/>
    <lineage>
        <taxon>Eukaryota</taxon>
        <taxon>Viridiplantae</taxon>
        <taxon>Streptophyta</taxon>
        <taxon>Embryophyta</taxon>
        <taxon>Tracheophyta</taxon>
        <taxon>Spermatophyta</taxon>
        <taxon>Magnoliopsida</taxon>
        <taxon>Liliopsida</taxon>
        <taxon>Asparagales</taxon>
        <taxon>Iridaceae</taxon>
        <taxon>Iridoideae</taxon>
        <taxon>Irideae</taxon>
        <taxon>Iris</taxon>
    </lineage>
</organism>
<reference evidence="1" key="2">
    <citation type="submission" date="2023-04" db="EMBL/GenBank/DDBJ databases">
        <authorList>
            <person name="Bruccoleri R.E."/>
            <person name="Oakeley E.J."/>
            <person name="Faust A.-M."/>
            <person name="Dessus-Babus S."/>
            <person name="Altorfer M."/>
            <person name="Burckhardt D."/>
            <person name="Oertli M."/>
            <person name="Naumann U."/>
            <person name="Petersen F."/>
            <person name="Wong J."/>
        </authorList>
    </citation>
    <scope>NUCLEOTIDE SEQUENCE</scope>
    <source>
        <strain evidence="1">GSM-AAB239-AS_SAM_17_03QT</strain>
        <tissue evidence="1">Leaf</tissue>
    </source>
</reference>
<dbReference type="Proteomes" id="UP001140949">
    <property type="component" value="Unassembled WGS sequence"/>
</dbReference>
<evidence type="ECO:0000313" key="1">
    <source>
        <dbReference type="EMBL" id="KAJ6813096.1"/>
    </source>
</evidence>
<dbReference type="EMBL" id="JANAVB010030816">
    <property type="protein sequence ID" value="KAJ6813096.1"/>
    <property type="molecule type" value="Genomic_DNA"/>
</dbReference>
<dbReference type="AlphaFoldDB" id="A0AAX6F9Q5"/>
<name>A0AAX6F9Q5_IRIPA</name>